<organism evidence="2 3">
    <name type="scientific">Beauveria asiatica</name>
    <dbReference type="NCBI Taxonomy" id="1069075"/>
    <lineage>
        <taxon>Eukaryota</taxon>
        <taxon>Fungi</taxon>
        <taxon>Dikarya</taxon>
        <taxon>Ascomycota</taxon>
        <taxon>Pezizomycotina</taxon>
        <taxon>Sordariomycetes</taxon>
        <taxon>Hypocreomycetidae</taxon>
        <taxon>Hypocreales</taxon>
        <taxon>Cordycipitaceae</taxon>
        <taxon>Beauveria</taxon>
    </lineage>
</organism>
<comment type="caution">
    <text evidence="2">The sequence shown here is derived from an EMBL/GenBank/DDBJ whole genome shotgun (WGS) entry which is preliminary data.</text>
</comment>
<name>A0AAW0RSH7_9HYPO</name>
<sequence length="283" mass="32218">MREISLGEEFLIVAKYGMISFDHYALEKWNYDLPREEDGAQWRRLVMEYLDLSHRNRLRYKNMTTTVLMGEKDEDIESRLTPANIERVLKPFQTIRERNLTQLGGPGPIWITACYEESLHQQYCDLERRSEVGGATIETDMVLSDPDVYNINGDIHALAARIVERLPGLFDRSCAIRRGVGQDLVSIHRRTEALVYVADIECVVGGFVKVLLFDGHGQLLLASRVQPDELGGMADLWEGEYARGSATDHERAFDKFKDLPKDKPAKQGSDAEWETESEYGSAC</sequence>
<dbReference type="AlphaFoldDB" id="A0AAW0RSH7"/>
<evidence type="ECO:0000313" key="3">
    <source>
        <dbReference type="Proteomes" id="UP001397290"/>
    </source>
</evidence>
<feature type="compositionally biased region" description="Basic and acidic residues" evidence="1">
    <location>
        <begin position="256"/>
        <end position="265"/>
    </location>
</feature>
<evidence type="ECO:0000313" key="2">
    <source>
        <dbReference type="EMBL" id="KAK8145100.1"/>
    </source>
</evidence>
<gene>
    <name evidence="2" type="ORF">G3M48_004924</name>
</gene>
<accession>A0AAW0RSH7</accession>
<feature type="region of interest" description="Disordered" evidence="1">
    <location>
        <begin position="256"/>
        <end position="283"/>
    </location>
</feature>
<proteinExistence type="predicted"/>
<keyword evidence="3" id="KW-1185">Reference proteome</keyword>
<dbReference type="Proteomes" id="UP001397290">
    <property type="component" value="Unassembled WGS sequence"/>
</dbReference>
<protein>
    <submittedName>
        <fullName evidence="2">Uncharacterized protein</fullName>
    </submittedName>
</protein>
<evidence type="ECO:0000256" key="1">
    <source>
        <dbReference type="SAM" id="MobiDB-lite"/>
    </source>
</evidence>
<reference evidence="2 3" key="1">
    <citation type="submission" date="2020-02" db="EMBL/GenBank/DDBJ databases">
        <title>Comparative genomics of the hypocrealean fungal genus Beauvera.</title>
        <authorList>
            <person name="Showalter D.N."/>
            <person name="Bushley K.E."/>
            <person name="Rehner S.A."/>
        </authorList>
    </citation>
    <scope>NUCLEOTIDE SEQUENCE [LARGE SCALE GENOMIC DNA]</scope>
    <source>
        <strain evidence="2 3">ARSEF4384</strain>
    </source>
</reference>
<dbReference type="EMBL" id="JAAHCF010000320">
    <property type="protein sequence ID" value="KAK8145100.1"/>
    <property type="molecule type" value="Genomic_DNA"/>
</dbReference>